<reference evidence="1" key="2">
    <citation type="journal article" date="2013" name="Mar. Genomics">
        <title>Expression of sulfatases in Rhodopirellula baltica and the diversity of sulfatases in the genus Rhodopirellula.</title>
        <authorList>
            <person name="Wegner C.E."/>
            <person name="Richter-Heitmann T."/>
            <person name="Klindworth A."/>
            <person name="Klockow C."/>
            <person name="Richter M."/>
            <person name="Achstetter T."/>
            <person name="Glockner F.O."/>
            <person name="Harder J."/>
        </authorList>
    </citation>
    <scope>NUCLEOTIDE SEQUENCE [LARGE SCALE GENOMIC DNA]</scope>
    <source>
        <strain evidence="1">6C</strain>
    </source>
</reference>
<dbReference type="InterPro" id="IPR036278">
    <property type="entry name" value="Sialidase_sf"/>
</dbReference>
<dbReference type="EMBL" id="ANMO01000120">
    <property type="protein sequence ID" value="EMB16523.1"/>
    <property type="molecule type" value="Genomic_DNA"/>
</dbReference>
<reference evidence="1" key="1">
    <citation type="submission" date="2012-11" db="EMBL/GenBank/DDBJ databases">
        <title>Permanent draft genomes of Rhodopirellula europaea strain SH398 and 6C.</title>
        <authorList>
            <person name="Richter M."/>
            <person name="Richter-Heitmann T."/>
            <person name="Frank C."/>
            <person name="Harder J."/>
            <person name="Glockner F.O."/>
        </authorList>
    </citation>
    <scope>NUCLEOTIDE SEQUENCE</scope>
    <source>
        <strain evidence="1">6C</strain>
    </source>
</reference>
<dbReference type="Proteomes" id="UP000011529">
    <property type="component" value="Unassembled WGS sequence"/>
</dbReference>
<evidence type="ECO:0000313" key="1">
    <source>
        <dbReference type="EMBL" id="EMB16523.1"/>
    </source>
</evidence>
<organism evidence="1 2">
    <name type="scientific">Rhodopirellula europaea 6C</name>
    <dbReference type="NCBI Taxonomy" id="1263867"/>
    <lineage>
        <taxon>Bacteria</taxon>
        <taxon>Pseudomonadati</taxon>
        <taxon>Planctomycetota</taxon>
        <taxon>Planctomycetia</taxon>
        <taxon>Pirellulales</taxon>
        <taxon>Pirellulaceae</taxon>
        <taxon>Rhodopirellula</taxon>
    </lineage>
</organism>
<dbReference type="PATRIC" id="fig|1263867.3.peg.3089"/>
<keyword evidence="2" id="KW-1185">Reference proteome</keyword>
<dbReference type="PROSITE" id="PS51257">
    <property type="entry name" value="PROKAR_LIPOPROTEIN"/>
    <property type="match status" value="1"/>
</dbReference>
<dbReference type="Gene3D" id="2.120.10.10">
    <property type="match status" value="1"/>
</dbReference>
<gene>
    <name evidence="1" type="ORF">RE6C_02888</name>
</gene>
<dbReference type="SUPFAM" id="SSF50939">
    <property type="entry name" value="Sialidases"/>
    <property type="match status" value="2"/>
</dbReference>
<protein>
    <submittedName>
        <fullName evidence="1">Uncharacterized protein</fullName>
    </submittedName>
</protein>
<sequence length="485" mass="54801">MHSKLKSTKEPRKMPNTNVQLMIACLLVAQIDMLSGQEVRQPKRGSDTADFVAGDLITLNDNGAWSWFMDERAVVDRDKLIVGSVRAVKDYNSGKGDPNWGNVEVAVHDLASGETRSVILHKHFEQDDHDNPAFLALPDGRYLCVYTKHGAELSIYYRFSAPGNPLVWSKPLIFDSPGHAEHLGGDSVTYSNLFRFPSGRIFNFYRGVGHDPNYMFSDDGGKSWTHGGRVMKGRDGYSPYLKYTQDGDTIHFVATEDHPRNYDNSLYHGFLREGQLCKSDGSVVGKLSTDVETSVRTWDFTRVFQGDPDNVAWMTDIELDDEKRPVILFSVQKDGRGLPPKQGGDDLRYHYARWDGHAWQQREIAYAGSRLYPFEDDYTGLAAIDPSDPTTVYISTNADPTNGSPLISQADQKRHHEIFCGRSNDGGQTWRWNPITANSTMDNLRPIVPKWHDDRTALVWMRGRYIHNHGEWTTSVVATFLPPPE</sequence>
<accession>M2B460</accession>
<proteinExistence type="predicted"/>
<comment type="caution">
    <text evidence="1">The sequence shown here is derived from an EMBL/GenBank/DDBJ whole genome shotgun (WGS) entry which is preliminary data.</text>
</comment>
<dbReference type="AlphaFoldDB" id="M2B460"/>
<dbReference type="Pfam" id="PF15892">
    <property type="entry name" value="BNR_4"/>
    <property type="match status" value="1"/>
</dbReference>
<name>M2B460_9BACT</name>
<evidence type="ECO:0000313" key="2">
    <source>
        <dbReference type="Proteomes" id="UP000011529"/>
    </source>
</evidence>